<dbReference type="EMBL" id="KQ762343">
    <property type="protein sequence ID" value="OAD55933.1"/>
    <property type="molecule type" value="Genomic_DNA"/>
</dbReference>
<name>A0A310SJM8_9HYME</name>
<dbReference type="AlphaFoldDB" id="A0A310SJM8"/>
<reference evidence="1 2" key="1">
    <citation type="submission" date="2015-07" db="EMBL/GenBank/DDBJ databases">
        <title>The genome of Eufriesea mexicana.</title>
        <authorList>
            <person name="Pan H."/>
            <person name="Kapheim K."/>
        </authorList>
    </citation>
    <scope>NUCLEOTIDE SEQUENCE [LARGE SCALE GENOMIC DNA]</scope>
    <source>
        <strain evidence="1">0111107269</strain>
        <tissue evidence="1">Whole body</tissue>
    </source>
</reference>
<dbReference type="Proteomes" id="UP000250275">
    <property type="component" value="Unassembled WGS sequence"/>
</dbReference>
<keyword evidence="2" id="KW-1185">Reference proteome</keyword>
<accession>A0A310SJM8</accession>
<organism evidence="1 2">
    <name type="scientific">Eufriesea mexicana</name>
    <dbReference type="NCBI Taxonomy" id="516756"/>
    <lineage>
        <taxon>Eukaryota</taxon>
        <taxon>Metazoa</taxon>
        <taxon>Ecdysozoa</taxon>
        <taxon>Arthropoda</taxon>
        <taxon>Hexapoda</taxon>
        <taxon>Insecta</taxon>
        <taxon>Pterygota</taxon>
        <taxon>Neoptera</taxon>
        <taxon>Endopterygota</taxon>
        <taxon>Hymenoptera</taxon>
        <taxon>Apocrita</taxon>
        <taxon>Aculeata</taxon>
        <taxon>Apoidea</taxon>
        <taxon>Anthophila</taxon>
        <taxon>Apidae</taxon>
        <taxon>Eufriesea</taxon>
    </lineage>
</organism>
<protein>
    <submittedName>
        <fullName evidence="1">Uncharacterized protein</fullName>
    </submittedName>
</protein>
<evidence type="ECO:0000313" key="1">
    <source>
        <dbReference type="EMBL" id="OAD55933.1"/>
    </source>
</evidence>
<sequence>MATLSPHKNPPSTKILKHHLSLLQSLLQQGFYKTVACKNQLNHDRYNELFIIF</sequence>
<evidence type="ECO:0000313" key="2">
    <source>
        <dbReference type="Proteomes" id="UP000250275"/>
    </source>
</evidence>
<gene>
    <name evidence="1" type="ORF">WN48_04119</name>
</gene>
<proteinExistence type="predicted"/>